<gene>
    <name evidence="1" type="ORF">MKW98_028473</name>
</gene>
<reference evidence="1" key="1">
    <citation type="submission" date="2022-04" db="EMBL/GenBank/DDBJ databases">
        <title>A functionally conserved STORR gene fusion in Papaver species that diverged 16.8 million years ago.</title>
        <authorList>
            <person name="Catania T."/>
        </authorList>
    </citation>
    <scope>NUCLEOTIDE SEQUENCE</scope>
    <source>
        <strain evidence="1">S-188037</strain>
    </source>
</reference>
<evidence type="ECO:0000313" key="2">
    <source>
        <dbReference type="Proteomes" id="UP001202328"/>
    </source>
</evidence>
<dbReference type="EMBL" id="JAJJMB010001750">
    <property type="protein sequence ID" value="KAI3955528.1"/>
    <property type="molecule type" value="Genomic_DNA"/>
</dbReference>
<sequence>MIRRFGLSQTETLNKKSVKIRNKKTTRNGMIGYKRGCKQSVELYKNDWLFVFVELTRGCNTTDVSLLLESISKFGVVHQDFQQRMQEES</sequence>
<dbReference type="AlphaFoldDB" id="A0AAD4XX64"/>
<comment type="caution">
    <text evidence="1">The sequence shown here is derived from an EMBL/GenBank/DDBJ whole genome shotgun (WGS) entry which is preliminary data.</text>
</comment>
<name>A0AAD4XX64_9MAGN</name>
<dbReference type="Proteomes" id="UP001202328">
    <property type="component" value="Unassembled WGS sequence"/>
</dbReference>
<keyword evidence="2" id="KW-1185">Reference proteome</keyword>
<protein>
    <submittedName>
        <fullName evidence="1">Uncharacterized protein</fullName>
    </submittedName>
</protein>
<organism evidence="1 2">
    <name type="scientific">Papaver atlanticum</name>
    <dbReference type="NCBI Taxonomy" id="357466"/>
    <lineage>
        <taxon>Eukaryota</taxon>
        <taxon>Viridiplantae</taxon>
        <taxon>Streptophyta</taxon>
        <taxon>Embryophyta</taxon>
        <taxon>Tracheophyta</taxon>
        <taxon>Spermatophyta</taxon>
        <taxon>Magnoliopsida</taxon>
        <taxon>Ranunculales</taxon>
        <taxon>Papaveraceae</taxon>
        <taxon>Papaveroideae</taxon>
        <taxon>Papaver</taxon>
    </lineage>
</organism>
<evidence type="ECO:0000313" key="1">
    <source>
        <dbReference type="EMBL" id="KAI3955528.1"/>
    </source>
</evidence>
<proteinExistence type="predicted"/>
<accession>A0AAD4XX64</accession>